<accession>A0ABU2TZX6</accession>
<dbReference type="Gene3D" id="1.10.150.240">
    <property type="entry name" value="Putative phosphatase, domain 2"/>
    <property type="match status" value="1"/>
</dbReference>
<reference evidence="2" key="1">
    <citation type="submission" date="2023-07" db="EMBL/GenBank/DDBJ databases">
        <title>30 novel species of actinomycetes from the DSMZ collection.</title>
        <authorList>
            <person name="Nouioui I."/>
        </authorList>
    </citation>
    <scope>NUCLEOTIDE SEQUENCE [LARGE SCALE GENOMIC DNA]</scope>
    <source>
        <strain evidence="2">DSM 41699</strain>
    </source>
</reference>
<keyword evidence="1" id="KW-0378">Hydrolase</keyword>
<dbReference type="Gene3D" id="3.40.50.1000">
    <property type="entry name" value="HAD superfamily/HAD-like"/>
    <property type="match status" value="1"/>
</dbReference>
<dbReference type="NCBIfam" id="TIGR01509">
    <property type="entry name" value="HAD-SF-IA-v3"/>
    <property type="match status" value="1"/>
</dbReference>
<organism evidence="1 2">
    <name type="scientific">Streptomyces gibsoniae</name>
    <dbReference type="NCBI Taxonomy" id="3075529"/>
    <lineage>
        <taxon>Bacteria</taxon>
        <taxon>Bacillati</taxon>
        <taxon>Actinomycetota</taxon>
        <taxon>Actinomycetes</taxon>
        <taxon>Kitasatosporales</taxon>
        <taxon>Streptomycetaceae</taxon>
        <taxon>Streptomyces</taxon>
    </lineage>
</organism>
<dbReference type="GO" id="GO:0016787">
    <property type="term" value="F:hydrolase activity"/>
    <property type="evidence" value="ECO:0007669"/>
    <property type="project" value="UniProtKB-KW"/>
</dbReference>
<dbReference type="PANTHER" id="PTHR43434:SF1">
    <property type="entry name" value="PHOSPHOGLYCOLATE PHOSPHATASE"/>
    <property type="match status" value="1"/>
</dbReference>
<evidence type="ECO:0000313" key="2">
    <source>
        <dbReference type="Proteomes" id="UP001183809"/>
    </source>
</evidence>
<dbReference type="SUPFAM" id="SSF56784">
    <property type="entry name" value="HAD-like"/>
    <property type="match status" value="1"/>
</dbReference>
<protein>
    <submittedName>
        <fullName evidence="1">HAD family hydrolase</fullName>
        <ecNumber evidence="1">3.-.-.-</ecNumber>
    </submittedName>
</protein>
<dbReference type="InterPro" id="IPR023214">
    <property type="entry name" value="HAD_sf"/>
</dbReference>
<dbReference type="NCBIfam" id="TIGR01549">
    <property type="entry name" value="HAD-SF-IA-v1"/>
    <property type="match status" value="1"/>
</dbReference>
<dbReference type="InterPro" id="IPR036412">
    <property type="entry name" value="HAD-like_sf"/>
</dbReference>
<dbReference type="RefSeq" id="WP_311697828.1">
    <property type="nucleotide sequence ID" value="NZ_JAVREY010000036.1"/>
</dbReference>
<dbReference type="SFLD" id="SFLDS00003">
    <property type="entry name" value="Haloacid_Dehalogenase"/>
    <property type="match status" value="1"/>
</dbReference>
<evidence type="ECO:0000313" key="1">
    <source>
        <dbReference type="EMBL" id="MDT0466366.1"/>
    </source>
</evidence>
<dbReference type="EC" id="3.-.-.-" evidence="1"/>
<dbReference type="PANTHER" id="PTHR43434">
    <property type="entry name" value="PHOSPHOGLYCOLATE PHOSPHATASE"/>
    <property type="match status" value="1"/>
</dbReference>
<keyword evidence="2" id="KW-1185">Reference proteome</keyword>
<dbReference type="InterPro" id="IPR041492">
    <property type="entry name" value="HAD_2"/>
</dbReference>
<comment type="caution">
    <text evidence="1">The sequence shown here is derived from an EMBL/GenBank/DDBJ whole genome shotgun (WGS) entry which is preliminary data.</text>
</comment>
<dbReference type="InterPro" id="IPR050155">
    <property type="entry name" value="HAD-like_hydrolase_sf"/>
</dbReference>
<name>A0ABU2TZX6_9ACTN</name>
<gene>
    <name evidence="1" type="ORF">RM764_25705</name>
</gene>
<dbReference type="Pfam" id="PF13419">
    <property type="entry name" value="HAD_2"/>
    <property type="match status" value="1"/>
</dbReference>
<dbReference type="EMBL" id="JAVREY010000036">
    <property type="protein sequence ID" value="MDT0466366.1"/>
    <property type="molecule type" value="Genomic_DNA"/>
</dbReference>
<dbReference type="SFLD" id="SFLDG01135">
    <property type="entry name" value="C1.5.6:_HAD__Beta-PGM__Phospha"/>
    <property type="match status" value="1"/>
</dbReference>
<sequence>MTGALLLDLDGTLLDTPGAIARTLRSVLFEVAGRTVGTDAVRATVGRPLDTSVAALLDRDPADPVVAEAVARYREAFAATVLPRAREIVLPGVVEGLTLAREAGTALAVATSKVRASTEPLLRAAGLDGFFDTVACHDMVDRGKPHPDLALYAADALAVPPEVCVVVGDSGDDMRMARGAGMRALGVTTGVASAETLAEAGAHAVYDWFDELVRDALTQEREVVGP</sequence>
<dbReference type="SFLD" id="SFLDG01129">
    <property type="entry name" value="C1.5:_HAD__Beta-PGM__Phosphata"/>
    <property type="match status" value="1"/>
</dbReference>
<dbReference type="InterPro" id="IPR023198">
    <property type="entry name" value="PGP-like_dom2"/>
</dbReference>
<proteinExistence type="predicted"/>
<dbReference type="Proteomes" id="UP001183809">
    <property type="component" value="Unassembled WGS sequence"/>
</dbReference>
<dbReference type="InterPro" id="IPR006439">
    <property type="entry name" value="HAD-SF_hydro_IA"/>
</dbReference>